<evidence type="ECO:0000313" key="2">
    <source>
        <dbReference type="Proteomes" id="UP000789524"/>
    </source>
</evidence>
<dbReference type="EMBL" id="CAKASE010000069">
    <property type="protein sequence ID" value="CAG9573061.1"/>
    <property type="molecule type" value="Genomic_DNA"/>
</dbReference>
<accession>A0A8J2QWK2</accession>
<organism evidence="1 2">
    <name type="scientific">Danaus chrysippus</name>
    <name type="common">African queen</name>
    <dbReference type="NCBI Taxonomy" id="151541"/>
    <lineage>
        <taxon>Eukaryota</taxon>
        <taxon>Metazoa</taxon>
        <taxon>Ecdysozoa</taxon>
        <taxon>Arthropoda</taxon>
        <taxon>Hexapoda</taxon>
        <taxon>Insecta</taxon>
        <taxon>Pterygota</taxon>
        <taxon>Neoptera</taxon>
        <taxon>Endopterygota</taxon>
        <taxon>Lepidoptera</taxon>
        <taxon>Glossata</taxon>
        <taxon>Ditrysia</taxon>
        <taxon>Papilionoidea</taxon>
        <taxon>Nymphalidae</taxon>
        <taxon>Danainae</taxon>
        <taxon>Danaini</taxon>
        <taxon>Danaina</taxon>
        <taxon>Danaus</taxon>
        <taxon>Anosia</taxon>
    </lineage>
</organism>
<comment type="caution">
    <text evidence="1">The sequence shown here is derived from an EMBL/GenBank/DDBJ whole genome shotgun (WGS) entry which is preliminary data.</text>
</comment>
<protein>
    <submittedName>
        <fullName evidence="1">(African queen) hypothetical protein</fullName>
    </submittedName>
</protein>
<name>A0A8J2QWK2_9NEOP</name>
<dbReference type="Proteomes" id="UP000789524">
    <property type="component" value="Unassembled WGS sequence"/>
</dbReference>
<gene>
    <name evidence="1" type="ORF">DCHRY22_LOCUS10366</name>
</gene>
<keyword evidence="2" id="KW-1185">Reference proteome</keyword>
<evidence type="ECO:0000313" key="1">
    <source>
        <dbReference type="EMBL" id="CAG9573061.1"/>
    </source>
</evidence>
<reference evidence="1" key="1">
    <citation type="submission" date="2021-09" db="EMBL/GenBank/DDBJ databases">
        <authorList>
            <person name="Martin H S."/>
        </authorList>
    </citation>
    <scope>NUCLEOTIDE SEQUENCE</scope>
</reference>
<sequence>MLGLSGRVGFLNSRLLATIQLGCSRVKSFILFDICLLINADCNEMILMPTAQEIITKLRQFKVPVHPRIRLFFQLLKKAMLDHAQRNADTLYNPNVYNELKDNAT</sequence>
<dbReference type="AlphaFoldDB" id="A0A8J2QWK2"/>
<dbReference type="OrthoDB" id="7368983at2759"/>
<proteinExistence type="predicted"/>